<evidence type="ECO:0000313" key="1">
    <source>
        <dbReference type="EMBL" id="GAJ05196.1"/>
    </source>
</evidence>
<accession>X1UZ75</accession>
<proteinExistence type="predicted"/>
<protein>
    <submittedName>
        <fullName evidence="1">Uncharacterized protein</fullName>
    </submittedName>
</protein>
<sequence length="52" mass="5737">MDIDKAISELTLFTNGYKTRPDPDLLEAAKMGTKGLVLLAYSKGHRLDDLSL</sequence>
<dbReference type="EMBL" id="BARW01030371">
    <property type="protein sequence ID" value="GAJ05196.1"/>
    <property type="molecule type" value="Genomic_DNA"/>
</dbReference>
<reference evidence="1" key="1">
    <citation type="journal article" date="2014" name="Front. Microbiol.">
        <title>High frequency of phylogenetically diverse reductive dehalogenase-homologous genes in deep subseafloor sedimentary metagenomes.</title>
        <authorList>
            <person name="Kawai M."/>
            <person name="Futagami T."/>
            <person name="Toyoda A."/>
            <person name="Takaki Y."/>
            <person name="Nishi S."/>
            <person name="Hori S."/>
            <person name="Arai W."/>
            <person name="Tsubouchi T."/>
            <person name="Morono Y."/>
            <person name="Uchiyama I."/>
            <person name="Ito T."/>
            <person name="Fujiyama A."/>
            <person name="Inagaki F."/>
            <person name="Takami H."/>
        </authorList>
    </citation>
    <scope>NUCLEOTIDE SEQUENCE</scope>
    <source>
        <strain evidence="1">Expedition CK06-06</strain>
    </source>
</reference>
<comment type="caution">
    <text evidence="1">The sequence shown here is derived from an EMBL/GenBank/DDBJ whole genome shotgun (WGS) entry which is preliminary data.</text>
</comment>
<organism evidence="1">
    <name type="scientific">marine sediment metagenome</name>
    <dbReference type="NCBI Taxonomy" id="412755"/>
    <lineage>
        <taxon>unclassified sequences</taxon>
        <taxon>metagenomes</taxon>
        <taxon>ecological metagenomes</taxon>
    </lineage>
</organism>
<gene>
    <name evidence="1" type="ORF">S12H4_48573</name>
</gene>
<dbReference type="AlphaFoldDB" id="X1UZ75"/>
<feature type="non-terminal residue" evidence="1">
    <location>
        <position position="52"/>
    </location>
</feature>
<name>X1UZ75_9ZZZZ</name>